<evidence type="ECO:0000313" key="3">
    <source>
        <dbReference type="Proteomes" id="UP000004069"/>
    </source>
</evidence>
<dbReference type="STRING" id="83683.B1745_00490"/>
<organism evidence="2 3">
    <name type="scientific">Lactobacillus amylolyticus DSM 11664</name>
    <dbReference type="NCBI Taxonomy" id="585524"/>
    <lineage>
        <taxon>Bacteria</taxon>
        <taxon>Bacillati</taxon>
        <taxon>Bacillota</taxon>
        <taxon>Bacilli</taxon>
        <taxon>Lactobacillales</taxon>
        <taxon>Lactobacillaceae</taxon>
        <taxon>Lactobacillus</taxon>
    </lineage>
</organism>
<keyword evidence="3" id="KW-1185">Reference proteome</keyword>
<keyword evidence="1" id="KW-1133">Transmembrane helix</keyword>
<keyword evidence="1" id="KW-0472">Membrane</keyword>
<dbReference type="Gene3D" id="3.10.450.310">
    <property type="match status" value="1"/>
</dbReference>
<comment type="caution">
    <text evidence="2">The sequence shown here is derived from an EMBL/GenBank/DDBJ whole genome shotgun (WGS) entry which is preliminary data.</text>
</comment>
<keyword evidence="1" id="KW-0812">Transmembrane</keyword>
<protein>
    <submittedName>
        <fullName evidence="2">YycH protein</fullName>
    </submittedName>
</protein>
<dbReference type="EMBL" id="ADNY01000025">
    <property type="protein sequence ID" value="EFG55699.1"/>
    <property type="molecule type" value="Genomic_DNA"/>
</dbReference>
<accession>D4YT00</accession>
<evidence type="ECO:0000313" key="2">
    <source>
        <dbReference type="EMBL" id="EFG55699.1"/>
    </source>
</evidence>
<reference evidence="2 3" key="1">
    <citation type="submission" date="2010-04" db="EMBL/GenBank/DDBJ databases">
        <authorList>
            <person name="Muzny D."/>
            <person name="Qin X."/>
            <person name="Deng J."/>
            <person name="Jiang H."/>
            <person name="Liu Y."/>
            <person name="Qu J."/>
            <person name="Song X.-Z."/>
            <person name="Zhang L."/>
            <person name="Thornton R."/>
            <person name="Coyle M."/>
            <person name="Francisco L."/>
            <person name="Jackson L."/>
            <person name="Javaid M."/>
            <person name="Korchina V."/>
            <person name="Kovar C."/>
            <person name="Mata R."/>
            <person name="Mathew T."/>
            <person name="Ngo R."/>
            <person name="Nguyen L."/>
            <person name="Nguyen N."/>
            <person name="Okwuonu G."/>
            <person name="Ongeri F."/>
            <person name="Pham C."/>
            <person name="Simmons D."/>
            <person name="Wilczek-Boney K."/>
            <person name="Hale W."/>
            <person name="Jakkamsetti A."/>
            <person name="Pham P."/>
            <person name="Ruth R."/>
            <person name="San Lucas F."/>
            <person name="Warren J."/>
            <person name="Zhang J."/>
            <person name="Zhao Z."/>
            <person name="Zhou C."/>
            <person name="Zhu D."/>
            <person name="Lee S."/>
            <person name="Bess C."/>
            <person name="Blankenburg K."/>
            <person name="Forbes L."/>
            <person name="Fu Q."/>
            <person name="Gubbala S."/>
            <person name="Hirani K."/>
            <person name="Jayaseelan J.C."/>
            <person name="Lara F."/>
            <person name="Munidasa M."/>
            <person name="Palculict T."/>
            <person name="Patil S."/>
            <person name="Pu L.-L."/>
            <person name="Saada N."/>
            <person name="Tang L."/>
            <person name="Weissenberger G."/>
            <person name="Zhu Y."/>
            <person name="Hemphill L."/>
            <person name="Shang Y."/>
            <person name="Youmans B."/>
            <person name="Ayvaz T."/>
            <person name="Ross M."/>
            <person name="Santibanez J."/>
            <person name="Aqrawi P."/>
            <person name="Gross S."/>
            <person name="Joshi V."/>
            <person name="Fowler G."/>
            <person name="Nazareth L."/>
            <person name="Reid J."/>
            <person name="Worley K."/>
            <person name="Petrosino J."/>
            <person name="Highlander S."/>
            <person name="Gibbs R."/>
        </authorList>
    </citation>
    <scope>NUCLEOTIDE SEQUENCE [LARGE SCALE GENOMIC DNA]</scope>
    <source>
        <strain evidence="2 3">DSM 11664</strain>
    </source>
</reference>
<dbReference type="eggNOG" id="COG4863">
    <property type="taxonomic scope" value="Bacteria"/>
</dbReference>
<evidence type="ECO:0000256" key="1">
    <source>
        <dbReference type="SAM" id="Phobius"/>
    </source>
</evidence>
<sequence>MKFKSKFTDWLLLLVTAGAIILSIVLWIFIMTNDQRFSQINQADSSSKQQLKTRSTKSLYDLCIPTNSYGYRNGQLYRLYDSKNNLSFEFSKDLQKLKVTSIKLISSSQSQYEKMLANQDYLQLTYPDKITFSVFATGTSKKDNRQLNRIFISTTGNNREIYVGNDKNYRIYRVKIKKGDFTRLRKYAQNAQYKTPIKFVKTKLGYTAYYTKTEKWRIYSYLTNKQADSYFVARLLGTSGVSTRTSKKGWTAYSLNYSTRLRVPKSKSNSDDYLYTHYEKNQYVTNTSRLLDSIYYVHLIGLTEQDLRFFDADASSIRYTNYVEGTPVFLNKHEVQVTTTFSTDSISVAFNSINLQIPIPFDGQTTTLAPTSEVVAKLKAHGLDESEIDDIVVGSQVQKDSTRDNLVNLVPTYYVKAYGEWKSVDEWMKQDLTAYRRTINPQKSEAN</sequence>
<name>D4YT00_9LACO</name>
<dbReference type="Proteomes" id="UP000004069">
    <property type="component" value="Unassembled WGS sequence"/>
</dbReference>
<gene>
    <name evidence="2" type="ORF">HMPREF0493_0661</name>
</gene>
<dbReference type="AlphaFoldDB" id="D4YT00"/>
<dbReference type="RefSeq" id="WP_006351814.1">
    <property type="nucleotide sequence ID" value="NZ_ADNY01000025.1"/>
</dbReference>
<dbReference type="CDD" id="cd15787">
    <property type="entry name" value="YycH_N"/>
    <property type="match status" value="1"/>
</dbReference>
<dbReference type="OrthoDB" id="2382185at2"/>
<proteinExistence type="predicted"/>
<feature type="transmembrane region" description="Helical" evidence="1">
    <location>
        <begin position="12"/>
        <end position="30"/>
    </location>
</feature>
<dbReference type="PATRIC" id="fig|585524.9.peg.782"/>